<sequence length="121" mass="13774">MSEEKKLIVLISNGVSDRMQASNQNMTMTILNAKKVPYEKVDGMDPEQRERRNELFGISGVRGNYPQFFFESKDGKTEFFGNYEKFEAVSETSSWSDDVVQANPDVESWGKVFGNVVESFP</sequence>
<gene>
    <name evidence="1" type="ORF">HTAM1171_LOCUS10084</name>
</gene>
<protein>
    <recommendedName>
        <fullName evidence="2">Glutaredoxin domain-containing protein</fullName>
    </recommendedName>
</protein>
<reference evidence="1" key="1">
    <citation type="submission" date="2021-01" db="EMBL/GenBank/DDBJ databases">
        <authorList>
            <person name="Corre E."/>
            <person name="Pelletier E."/>
            <person name="Niang G."/>
            <person name="Scheremetjew M."/>
            <person name="Finn R."/>
            <person name="Kale V."/>
            <person name="Holt S."/>
            <person name="Cochrane G."/>
            <person name="Meng A."/>
            <person name="Brown T."/>
            <person name="Cohen L."/>
        </authorList>
    </citation>
    <scope>NUCLEOTIDE SEQUENCE</scope>
    <source>
        <strain evidence="1">CCMP826</strain>
    </source>
</reference>
<evidence type="ECO:0000313" key="1">
    <source>
        <dbReference type="EMBL" id="CAD9510792.1"/>
    </source>
</evidence>
<organism evidence="1">
    <name type="scientific">Helicotheca tamesis</name>
    <dbReference type="NCBI Taxonomy" id="374047"/>
    <lineage>
        <taxon>Eukaryota</taxon>
        <taxon>Sar</taxon>
        <taxon>Stramenopiles</taxon>
        <taxon>Ochrophyta</taxon>
        <taxon>Bacillariophyta</taxon>
        <taxon>Mediophyceae</taxon>
        <taxon>Lithodesmiophycidae</taxon>
        <taxon>Lithodesmiales</taxon>
        <taxon>Lithodesmiaceae</taxon>
        <taxon>Helicotheca</taxon>
    </lineage>
</organism>
<dbReference type="Gene3D" id="3.40.30.10">
    <property type="entry name" value="Glutaredoxin"/>
    <property type="match status" value="1"/>
</dbReference>
<accession>A0A7S2MZE3</accession>
<dbReference type="AlphaFoldDB" id="A0A7S2MZE3"/>
<proteinExistence type="predicted"/>
<dbReference type="EMBL" id="HBGV01016437">
    <property type="protein sequence ID" value="CAD9510792.1"/>
    <property type="molecule type" value="Transcribed_RNA"/>
</dbReference>
<evidence type="ECO:0008006" key="2">
    <source>
        <dbReference type="Google" id="ProtNLM"/>
    </source>
</evidence>
<name>A0A7S2MZE3_9STRA</name>